<proteinExistence type="inferred from homology"/>
<dbReference type="SUPFAM" id="SSF53300">
    <property type="entry name" value="vWA-like"/>
    <property type="match status" value="1"/>
</dbReference>
<dbReference type="Proteomes" id="UP001519460">
    <property type="component" value="Unassembled WGS sequence"/>
</dbReference>
<dbReference type="GO" id="GO:1990904">
    <property type="term" value="C:ribonucleoprotein complex"/>
    <property type="evidence" value="ECO:0007669"/>
    <property type="project" value="UniProtKB-KW"/>
</dbReference>
<sequence>MAEACDIARPQMSYYYCNQVEPCAPGDLDKRGKSVPVYVLEDTQQLDRFLVIGTEGGTYYASEGRLNQENANCITRLIESGQGELVVQRIVDICKKGRTAKQNCALFSLALCCRSKDKKTKVAAYKAVCDVCSIPTTLFQFIQYMENLGKSKDKDSKSTGWGRGLRKAVSVWYNQFVSNPHRLAMLITKYRQRVGWTHRDLLRLSHAKPEDDTIGFILRYAVKGLEEAEKYYMEDTIADADPKMLEIKAYLAACDAVKELKHPDNLEDVRRVVSMIEQHDLVREHVAPEMLNSAQVWVSLLDKMPMKALIRNLNKMTVVGVLDNGENVNKVVQKLGNRDALRKSRVHPYSILVAWMTYRSGTGHKGNLKWNAVPEVLAALEKAFYAAFDNVTPTNKRILIAVDVSASMTWMSPKAVISPRVSSAAMMMITLRTETNCDVVGFSSSLMPLDIKKEWTLDQVISYIETIPMGGTDCSLPMVWAQEEKKKYDAFIIYTDSETWFSRDTPANALRHYRDASGIQNARLATVAMTSGGFTLADPADLNMLDMVGFDTEAPTVLQDFIGGNLYE</sequence>
<evidence type="ECO:0000256" key="4">
    <source>
        <dbReference type="ARBA" id="ARBA00022723"/>
    </source>
</evidence>
<dbReference type="Pfam" id="PF25045">
    <property type="entry name" value="vWA_Ro60"/>
    <property type="match status" value="1"/>
</dbReference>
<evidence type="ECO:0000256" key="6">
    <source>
        <dbReference type="ARBA" id="ARBA00023274"/>
    </source>
</evidence>
<dbReference type="PANTHER" id="PTHR14202">
    <property type="entry name" value="60 KDA RIBONUCLEOPROTEIN SSA/RO"/>
    <property type="match status" value="1"/>
</dbReference>
<dbReference type="GO" id="GO:0046872">
    <property type="term" value="F:metal ion binding"/>
    <property type="evidence" value="ECO:0007669"/>
    <property type="project" value="UniProtKB-KW"/>
</dbReference>
<keyword evidence="4" id="KW-0479">Metal-binding</keyword>
<dbReference type="InterPro" id="IPR008858">
    <property type="entry name" value="TROVE_dom"/>
</dbReference>
<accession>A0ABD0LI24</accession>
<evidence type="ECO:0000313" key="9">
    <source>
        <dbReference type="Proteomes" id="UP001519460"/>
    </source>
</evidence>
<gene>
    <name evidence="8" type="ORF">BaRGS_00010064</name>
</gene>
<comment type="caution">
    <text evidence="8">The sequence shown here is derived from an EMBL/GenBank/DDBJ whole genome shotgun (WGS) entry which is preliminary data.</text>
</comment>
<reference evidence="8 9" key="1">
    <citation type="journal article" date="2023" name="Sci. Data">
        <title>Genome assembly of the Korean intertidal mud-creeper Batillaria attramentaria.</title>
        <authorList>
            <person name="Patra A.K."/>
            <person name="Ho P.T."/>
            <person name="Jun S."/>
            <person name="Lee S.J."/>
            <person name="Kim Y."/>
            <person name="Won Y.J."/>
        </authorList>
    </citation>
    <scope>NUCLEOTIDE SEQUENCE [LARGE SCALE GENOMIC DNA]</scope>
    <source>
        <strain evidence="8">Wonlab-2016</strain>
    </source>
</reference>
<evidence type="ECO:0000259" key="7">
    <source>
        <dbReference type="PROSITE" id="PS50988"/>
    </source>
</evidence>
<protein>
    <recommendedName>
        <fullName evidence="7">TROVE domain-containing protein</fullName>
    </recommendedName>
</protein>
<dbReference type="PROSITE" id="PS50988">
    <property type="entry name" value="TROVE"/>
    <property type="match status" value="1"/>
</dbReference>
<feature type="domain" description="TROVE" evidence="7">
    <location>
        <begin position="29"/>
        <end position="396"/>
    </location>
</feature>
<dbReference type="InterPro" id="IPR037214">
    <property type="entry name" value="TROVE_dom_sf"/>
</dbReference>
<evidence type="ECO:0000256" key="3">
    <source>
        <dbReference type="ARBA" id="ARBA00022490"/>
    </source>
</evidence>
<dbReference type="InterPro" id="IPR036465">
    <property type="entry name" value="vWFA_dom_sf"/>
</dbReference>
<keyword evidence="5" id="KW-0694">RNA-binding</keyword>
<dbReference type="EMBL" id="JACVVK020000049">
    <property type="protein sequence ID" value="KAK7498687.1"/>
    <property type="molecule type" value="Genomic_DNA"/>
</dbReference>
<dbReference type="Pfam" id="PF05731">
    <property type="entry name" value="TROVE"/>
    <property type="match status" value="1"/>
</dbReference>
<comment type="subcellular location">
    <subcellularLocation>
        <location evidence="1">Cytoplasm</location>
    </subcellularLocation>
</comment>
<evidence type="ECO:0000256" key="1">
    <source>
        <dbReference type="ARBA" id="ARBA00004496"/>
    </source>
</evidence>
<dbReference type="SUPFAM" id="SSF140864">
    <property type="entry name" value="TROVE domain-like"/>
    <property type="match status" value="1"/>
</dbReference>
<evidence type="ECO:0000256" key="2">
    <source>
        <dbReference type="ARBA" id="ARBA00007814"/>
    </source>
</evidence>
<dbReference type="Gene3D" id="3.40.50.410">
    <property type="entry name" value="von Willebrand factor, type A domain"/>
    <property type="match status" value="2"/>
</dbReference>
<name>A0ABD0LI24_9CAEN</name>
<dbReference type="GO" id="GO:0005737">
    <property type="term" value="C:cytoplasm"/>
    <property type="evidence" value="ECO:0007669"/>
    <property type="project" value="UniProtKB-SubCell"/>
</dbReference>
<evidence type="ECO:0000256" key="5">
    <source>
        <dbReference type="ARBA" id="ARBA00022884"/>
    </source>
</evidence>
<dbReference type="InterPro" id="IPR040322">
    <property type="entry name" value="TROVE2"/>
</dbReference>
<dbReference type="InterPro" id="IPR056800">
    <property type="entry name" value="vWA_Ro60"/>
</dbReference>
<evidence type="ECO:0000313" key="8">
    <source>
        <dbReference type="EMBL" id="KAK7498687.1"/>
    </source>
</evidence>
<keyword evidence="3" id="KW-0963">Cytoplasm</keyword>
<dbReference type="AlphaFoldDB" id="A0ABD0LI24"/>
<organism evidence="8 9">
    <name type="scientific">Batillaria attramentaria</name>
    <dbReference type="NCBI Taxonomy" id="370345"/>
    <lineage>
        <taxon>Eukaryota</taxon>
        <taxon>Metazoa</taxon>
        <taxon>Spiralia</taxon>
        <taxon>Lophotrochozoa</taxon>
        <taxon>Mollusca</taxon>
        <taxon>Gastropoda</taxon>
        <taxon>Caenogastropoda</taxon>
        <taxon>Sorbeoconcha</taxon>
        <taxon>Cerithioidea</taxon>
        <taxon>Batillariidae</taxon>
        <taxon>Batillaria</taxon>
    </lineage>
</organism>
<comment type="similarity">
    <text evidence="2">Belongs to the Ro 60 kDa family.</text>
</comment>
<dbReference type="PANTHER" id="PTHR14202:SF0">
    <property type="entry name" value="RNA-BINDING PROTEIN RO60"/>
    <property type="match status" value="1"/>
</dbReference>
<keyword evidence="6" id="KW-0687">Ribonucleoprotein</keyword>
<keyword evidence="9" id="KW-1185">Reference proteome</keyword>
<dbReference type="GO" id="GO:0003723">
    <property type="term" value="F:RNA binding"/>
    <property type="evidence" value="ECO:0007669"/>
    <property type="project" value="UniProtKB-KW"/>
</dbReference>